<feature type="compositionally biased region" description="Basic and acidic residues" evidence="1">
    <location>
        <begin position="179"/>
        <end position="188"/>
    </location>
</feature>
<evidence type="ECO:0000313" key="2">
    <source>
        <dbReference type="EMBL" id="GAT48748.1"/>
    </source>
</evidence>
<feature type="region of interest" description="Disordered" evidence="1">
    <location>
        <begin position="652"/>
        <end position="729"/>
    </location>
</feature>
<evidence type="ECO:0000256" key="1">
    <source>
        <dbReference type="SAM" id="MobiDB-lite"/>
    </source>
</evidence>
<feature type="compositionally biased region" description="Polar residues" evidence="1">
    <location>
        <begin position="671"/>
        <end position="698"/>
    </location>
</feature>
<sequence>MSTTIPARLDSSPVRMPASPPRLKRSASVASSLPTPPPTRRKRKRQTRSLHSGDEDGGLSSVAEDSDDDDDAANVNERLSKEAEEEEAFWRSQSQAEADNGMGSESTTTEPEPEPALLYRKLQQTSSETYILPVSPPPSHRKPRVARPAAAPKKKVKARQTATATVSPPSTPPAKRRKLELPRDEEHNPFLASPLGDDHQLEVAAADTPSAPVEKPTMTFVFRGVKRTFPNPYYEDKDADAKSAKAALAPEHPDFEPDERSVRKLLFKVKKSTQHKSGSPNRRAVDVALGKSAKAAPKAAAIKARVKAAAKEAWQHDGANIQIGFIKISDCDQATALARRESETRPPPPSKTAWSTPLSLYAIPHPLSTRPMASPSSSATTPSPVPMAPLSATVVVGGATHPSTDADTRKRAVEKFKARAEISNITRSLRTRLSYASYKATHNIAHMPLRELEAQSQSQIQIYARTMAAKRKATAAAASYSAQPTGTNNYYNNPATQGGANSAASGSIPLRRPTQSQIQGSPSLGARSYYPNAPGASAADMARPQTLFTSILAPPPSQPARTILNASDPPLPASTRPPASPRTRPSKAAARSIAEGTRLSHKSRTDDKHEKRKAKRSLDKGKQKQRRVNDVDADGDVDMKAAATLTSLLLNNRPSIGSASSPRSSLDESDAGSTKSYSHFAQSSARHVGTSASQSSASAVPDLLRASATPPPIPTQPAASTPRAGPSDNEAADLMLFLATSPSPVRKGDQRDLEAYRALNGSRPKGRVLFPTAGSMAEADGAPKTAAAAASLSRGMDSFTSSVSSIGGEMRGTTPVVSRTSTPVPGVPTVAPVPTPAQLLPPPTMPAPGGAAVLGAPPRTESPKPPQDVNYSEFLHPSPVAAPPPQRSGSVPMAAKPNLGLRADVGRKLFEEEQMRQAMAMTQGPPPASKPRADEQRALGAGIDLMQSSG</sequence>
<feature type="compositionally biased region" description="Basic and acidic residues" evidence="1">
    <location>
        <begin position="904"/>
        <end position="915"/>
    </location>
</feature>
<protein>
    <submittedName>
        <fullName evidence="2">Uncharacterized protein</fullName>
    </submittedName>
</protein>
<keyword evidence="3" id="KW-1185">Reference proteome</keyword>
<feature type="region of interest" description="Disordered" evidence="1">
    <location>
        <begin position="1"/>
        <end position="212"/>
    </location>
</feature>
<dbReference type="EMBL" id="DF844911">
    <property type="protein sequence ID" value="GAT48748.1"/>
    <property type="molecule type" value="Genomic_DNA"/>
</dbReference>
<dbReference type="Proteomes" id="UP000815677">
    <property type="component" value="Unassembled WGS sequence"/>
</dbReference>
<feature type="compositionally biased region" description="Low complexity" evidence="1">
    <location>
        <begin position="159"/>
        <end position="168"/>
    </location>
</feature>
<feature type="compositionally biased region" description="Basic and acidic residues" evidence="1">
    <location>
        <begin position="616"/>
        <end position="630"/>
    </location>
</feature>
<feature type="region of interest" description="Disordered" evidence="1">
    <location>
        <begin position="842"/>
        <end position="950"/>
    </location>
</feature>
<evidence type="ECO:0000313" key="3">
    <source>
        <dbReference type="Proteomes" id="UP000815677"/>
    </source>
</evidence>
<feature type="compositionally biased region" description="Low complexity" evidence="1">
    <location>
        <begin position="811"/>
        <end position="823"/>
    </location>
</feature>
<feature type="compositionally biased region" description="Low complexity" evidence="1">
    <location>
        <begin position="652"/>
        <end position="664"/>
    </location>
</feature>
<feature type="compositionally biased region" description="Polar residues" evidence="1">
    <location>
        <begin position="483"/>
        <end position="505"/>
    </location>
</feature>
<feature type="compositionally biased region" description="Polar residues" evidence="1">
    <location>
        <begin position="513"/>
        <end position="522"/>
    </location>
</feature>
<feature type="compositionally biased region" description="Basic residues" evidence="1">
    <location>
        <begin position="39"/>
        <end position="48"/>
    </location>
</feature>
<proteinExistence type="predicted"/>
<feature type="region of interest" description="Disordered" evidence="1">
    <location>
        <begin position="803"/>
        <end position="823"/>
    </location>
</feature>
<name>A0ABQ0LCB1_MYCCL</name>
<feature type="region of interest" description="Disordered" evidence="1">
    <location>
        <begin position="479"/>
        <end position="538"/>
    </location>
</feature>
<gene>
    <name evidence="2" type="ORF">MCHLO_06126</name>
</gene>
<organism evidence="2 3">
    <name type="scientific">Mycena chlorophos</name>
    <name type="common">Agaric fungus</name>
    <name type="synonym">Agaricus chlorophos</name>
    <dbReference type="NCBI Taxonomy" id="658473"/>
    <lineage>
        <taxon>Eukaryota</taxon>
        <taxon>Fungi</taxon>
        <taxon>Dikarya</taxon>
        <taxon>Basidiomycota</taxon>
        <taxon>Agaricomycotina</taxon>
        <taxon>Agaricomycetes</taxon>
        <taxon>Agaricomycetidae</taxon>
        <taxon>Agaricales</taxon>
        <taxon>Marasmiineae</taxon>
        <taxon>Mycenaceae</taxon>
        <taxon>Mycena</taxon>
    </lineage>
</organism>
<accession>A0ABQ0LCB1</accession>
<feature type="compositionally biased region" description="Low complexity" evidence="1">
    <location>
        <begin position="847"/>
        <end position="858"/>
    </location>
</feature>
<feature type="region of interest" description="Disordered" evidence="1">
    <location>
        <begin position="550"/>
        <end position="634"/>
    </location>
</feature>
<reference evidence="2" key="1">
    <citation type="submission" date="2014-09" db="EMBL/GenBank/DDBJ databases">
        <title>Genome sequence of the luminous mushroom Mycena chlorophos for searching fungal bioluminescence genes.</title>
        <authorList>
            <person name="Tanaka Y."/>
            <person name="Kasuga D."/>
            <person name="Oba Y."/>
            <person name="Hase S."/>
            <person name="Sato K."/>
            <person name="Oba Y."/>
            <person name="Sakakibara Y."/>
        </authorList>
    </citation>
    <scope>NUCLEOTIDE SEQUENCE</scope>
</reference>
<feature type="compositionally biased region" description="Low complexity" evidence="1">
    <location>
        <begin position="573"/>
        <end position="592"/>
    </location>
</feature>